<protein>
    <recommendedName>
        <fullName evidence="4">Lipoprotein</fullName>
    </recommendedName>
</protein>
<name>A0A7X5TRD1_9GAMM</name>
<accession>A0A7X5TRD1</accession>
<evidence type="ECO:0008006" key="4">
    <source>
        <dbReference type="Google" id="ProtNLM"/>
    </source>
</evidence>
<keyword evidence="1" id="KW-0732">Signal</keyword>
<comment type="caution">
    <text evidence="2">The sequence shown here is derived from an EMBL/GenBank/DDBJ whole genome shotgun (WGS) entry which is preliminary data.</text>
</comment>
<gene>
    <name evidence="2" type="ORF">HBF32_13160</name>
</gene>
<dbReference type="Proteomes" id="UP000518878">
    <property type="component" value="Unassembled WGS sequence"/>
</dbReference>
<reference evidence="2 3" key="1">
    <citation type="journal article" date="2006" name="Int. J. Syst. Evol. Microbiol.">
        <title>Dyella yeojuensis sp. nov., isolated from greenhouse soil in Korea.</title>
        <authorList>
            <person name="Kim B.Y."/>
            <person name="Weon H.Y."/>
            <person name="Lee K.H."/>
            <person name="Seok S.J."/>
            <person name="Kwon S.W."/>
            <person name="Go S.J."/>
            <person name="Stackebrandt E."/>
        </authorList>
    </citation>
    <scope>NUCLEOTIDE SEQUENCE [LARGE SCALE GENOMIC DNA]</scope>
    <source>
        <strain evidence="2 3">DSM 17673</strain>
    </source>
</reference>
<evidence type="ECO:0000313" key="3">
    <source>
        <dbReference type="Proteomes" id="UP000518878"/>
    </source>
</evidence>
<dbReference type="EMBL" id="JAAQTL010000001">
    <property type="protein sequence ID" value="NID16412.1"/>
    <property type="molecule type" value="Genomic_DNA"/>
</dbReference>
<sequence length="208" mass="22145">MSTTFVSRARRALMPCLGVVLPALWLAACAPVASVGKRVDASGDITVGKMQVYSFAPLHAMGSEGLYAGARKLDRAIAERLGAEKMDADVADVEELVRRHGLAVEVTVTDAAGSRHSTALPEREVLAVHNAEESSAGATHRLVILPLRQSIDRATGVAHGVLHWQVETTGDSSPVAVGLMRYTADSRGYPAKRMAAVLVDRLRVLGIR</sequence>
<feature type="signal peptide" evidence="1">
    <location>
        <begin position="1"/>
        <end position="27"/>
    </location>
</feature>
<dbReference type="RefSeq" id="WP_166700048.1">
    <property type="nucleotide sequence ID" value="NZ_JAAQTL010000001.1"/>
</dbReference>
<evidence type="ECO:0000313" key="2">
    <source>
        <dbReference type="EMBL" id="NID16412.1"/>
    </source>
</evidence>
<dbReference type="AlphaFoldDB" id="A0A7X5TRD1"/>
<evidence type="ECO:0000256" key="1">
    <source>
        <dbReference type="SAM" id="SignalP"/>
    </source>
</evidence>
<feature type="chain" id="PRO_5031380996" description="Lipoprotein" evidence="1">
    <location>
        <begin position="28"/>
        <end position="208"/>
    </location>
</feature>
<keyword evidence="3" id="KW-1185">Reference proteome</keyword>
<proteinExistence type="predicted"/>
<organism evidence="2 3">
    <name type="scientific">Luteibacter yeojuensis</name>
    <dbReference type="NCBI Taxonomy" id="345309"/>
    <lineage>
        <taxon>Bacteria</taxon>
        <taxon>Pseudomonadati</taxon>
        <taxon>Pseudomonadota</taxon>
        <taxon>Gammaproteobacteria</taxon>
        <taxon>Lysobacterales</taxon>
        <taxon>Rhodanobacteraceae</taxon>
        <taxon>Luteibacter</taxon>
    </lineage>
</organism>